<dbReference type="PANTHER" id="PTHR10039:SF14">
    <property type="entry name" value="NACHT DOMAIN-CONTAINING PROTEIN"/>
    <property type="match status" value="1"/>
</dbReference>
<accession>A0AAD7AVY4</accession>
<dbReference type="Pfam" id="PF24883">
    <property type="entry name" value="NPHP3_N"/>
    <property type="match status" value="1"/>
</dbReference>
<reference evidence="3" key="1">
    <citation type="submission" date="2023-03" db="EMBL/GenBank/DDBJ databases">
        <title>Massive genome expansion in bonnet fungi (Mycena s.s.) driven by repeated elements and novel gene families across ecological guilds.</title>
        <authorList>
            <consortium name="Lawrence Berkeley National Laboratory"/>
            <person name="Harder C.B."/>
            <person name="Miyauchi S."/>
            <person name="Viragh M."/>
            <person name="Kuo A."/>
            <person name="Thoen E."/>
            <person name="Andreopoulos B."/>
            <person name="Lu D."/>
            <person name="Skrede I."/>
            <person name="Drula E."/>
            <person name="Henrissat B."/>
            <person name="Morin E."/>
            <person name="Kohler A."/>
            <person name="Barry K."/>
            <person name="LaButti K."/>
            <person name="Morin E."/>
            <person name="Salamov A."/>
            <person name="Lipzen A."/>
            <person name="Mereny Z."/>
            <person name="Hegedus B."/>
            <person name="Baldrian P."/>
            <person name="Stursova M."/>
            <person name="Weitz H."/>
            <person name="Taylor A."/>
            <person name="Grigoriev I.V."/>
            <person name="Nagy L.G."/>
            <person name="Martin F."/>
            <person name="Kauserud H."/>
        </authorList>
    </citation>
    <scope>NUCLEOTIDE SEQUENCE</scope>
    <source>
        <strain evidence="3">CBHHK002</strain>
    </source>
</reference>
<dbReference type="SUPFAM" id="SSF52540">
    <property type="entry name" value="P-loop containing nucleoside triphosphate hydrolases"/>
    <property type="match status" value="1"/>
</dbReference>
<evidence type="ECO:0000259" key="2">
    <source>
        <dbReference type="Pfam" id="PF24883"/>
    </source>
</evidence>
<gene>
    <name evidence="3" type="ORF">DFH08DRAFT_763133</name>
</gene>
<dbReference type="InterPro" id="IPR027417">
    <property type="entry name" value="P-loop_NTPase"/>
</dbReference>
<name>A0AAD7AVY4_9AGAR</name>
<keyword evidence="1" id="KW-0677">Repeat</keyword>
<dbReference type="Proteomes" id="UP001218218">
    <property type="component" value="Unassembled WGS sequence"/>
</dbReference>
<keyword evidence="4" id="KW-1185">Reference proteome</keyword>
<dbReference type="Gene3D" id="3.40.50.300">
    <property type="entry name" value="P-loop containing nucleotide triphosphate hydrolases"/>
    <property type="match status" value="1"/>
</dbReference>
<proteinExistence type="predicted"/>
<evidence type="ECO:0000313" key="4">
    <source>
        <dbReference type="Proteomes" id="UP001218218"/>
    </source>
</evidence>
<protein>
    <recommendedName>
        <fullName evidence="2">Nephrocystin 3-like N-terminal domain-containing protein</fullName>
    </recommendedName>
</protein>
<dbReference type="PANTHER" id="PTHR10039">
    <property type="entry name" value="AMELOGENIN"/>
    <property type="match status" value="1"/>
</dbReference>
<dbReference type="InterPro" id="IPR056884">
    <property type="entry name" value="NPHP3-like_N"/>
</dbReference>
<comment type="caution">
    <text evidence="3">The sequence shown here is derived from an EMBL/GenBank/DDBJ whole genome shotgun (WGS) entry which is preliminary data.</text>
</comment>
<feature type="non-terminal residue" evidence="3">
    <location>
        <position position="365"/>
    </location>
</feature>
<evidence type="ECO:0000256" key="1">
    <source>
        <dbReference type="ARBA" id="ARBA00022737"/>
    </source>
</evidence>
<evidence type="ECO:0000313" key="3">
    <source>
        <dbReference type="EMBL" id="KAJ7369016.1"/>
    </source>
</evidence>
<dbReference type="AlphaFoldDB" id="A0AAD7AVY4"/>
<sequence length="365" mass="41008">MPSTQGATFFSANNVNTAQNIIYRHGESGIHILHRAVVLEALYDSAESFMQPRCHPDTRKELLDDLYRWAIQNDPTQPICWLHGPAGAGKSAVMQTLCEKLQSTSRFGGAFFFKRGHATQGNSRALFVTLAYQLALNNCELNPPISQVVEHDPSIVGRSMDAQLRQLIIEPCKSLKHSPAPILLLDGLDECDTHNAQVEVLRLIGHVICQHPNVFRIIIASRPEADIRDSLEMPSFAGILHSVNIEQSFDDVRTFLCDEFARIHREHKHTMEGIPIPWPSTEILERLVYKSSGYFIYASTVVKFVDDKKFHPIDRLAAVVNLSHTPSEAPFAPLDQLYIQILSGVPPRFHLTLGDLLQSYTLLEK</sequence>
<dbReference type="EMBL" id="JARIHO010000001">
    <property type="protein sequence ID" value="KAJ7369016.1"/>
    <property type="molecule type" value="Genomic_DNA"/>
</dbReference>
<feature type="domain" description="Nephrocystin 3-like N-terminal" evidence="2">
    <location>
        <begin position="61"/>
        <end position="222"/>
    </location>
</feature>
<organism evidence="3 4">
    <name type="scientific">Mycena albidolilacea</name>
    <dbReference type="NCBI Taxonomy" id="1033008"/>
    <lineage>
        <taxon>Eukaryota</taxon>
        <taxon>Fungi</taxon>
        <taxon>Dikarya</taxon>
        <taxon>Basidiomycota</taxon>
        <taxon>Agaricomycotina</taxon>
        <taxon>Agaricomycetes</taxon>
        <taxon>Agaricomycetidae</taxon>
        <taxon>Agaricales</taxon>
        <taxon>Marasmiineae</taxon>
        <taxon>Mycenaceae</taxon>
        <taxon>Mycena</taxon>
    </lineage>
</organism>